<feature type="transmembrane region" description="Helical" evidence="9">
    <location>
        <begin position="1115"/>
        <end position="1136"/>
    </location>
</feature>
<dbReference type="OrthoDB" id="10035969at2759"/>
<keyword evidence="4" id="KW-0964">Secreted</keyword>
<feature type="transmembrane region" description="Helical" evidence="9">
    <location>
        <begin position="949"/>
        <end position="968"/>
    </location>
</feature>
<feature type="transmembrane region" description="Helical" evidence="9">
    <location>
        <begin position="1007"/>
        <end position="1028"/>
    </location>
</feature>
<evidence type="ECO:0000256" key="7">
    <source>
        <dbReference type="ARBA" id="ARBA00023237"/>
    </source>
</evidence>
<organism evidence="10 11">
    <name type="scientific">Halteria grandinella</name>
    <dbReference type="NCBI Taxonomy" id="5974"/>
    <lineage>
        <taxon>Eukaryota</taxon>
        <taxon>Sar</taxon>
        <taxon>Alveolata</taxon>
        <taxon>Ciliophora</taxon>
        <taxon>Intramacronucleata</taxon>
        <taxon>Spirotrichea</taxon>
        <taxon>Stichotrichia</taxon>
        <taxon>Sporadotrichida</taxon>
        <taxon>Halteriidae</taxon>
        <taxon>Halteria</taxon>
    </lineage>
</organism>
<reference evidence="10" key="1">
    <citation type="submission" date="2019-06" db="EMBL/GenBank/DDBJ databases">
        <authorList>
            <person name="Zheng W."/>
        </authorList>
    </citation>
    <scope>NUCLEOTIDE SEQUENCE</scope>
    <source>
        <strain evidence="10">QDHG01</strain>
    </source>
</reference>
<keyword evidence="11" id="KW-1185">Reference proteome</keyword>
<feature type="transmembrane region" description="Helical" evidence="9">
    <location>
        <begin position="749"/>
        <end position="771"/>
    </location>
</feature>
<evidence type="ECO:0000313" key="10">
    <source>
        <dbReference type="EMBL" id="TNV88113.1"/>
    </source>
</evidence>
<feature type="compositionally biased region" description="Polar residues" evidence="8">
    <location>
        <begin position="1360"/>
        <end position="1372"/>
    </location>
</feature>
<dbReference type="EMBL" id="RRYP01000070">
    <property type="protein sequence ID" value="TNV88113.1"/>
    <property type="molecule type" value="Genomic_DNA"/>
</dbReference>
<keyword evidence="5" id="KW-0732">Signal</keyword>
<evidence type="ECO:0008006" key="12">
    <source>
        <dbReference type="Google" id="ProtNLM"/>
    </source>
</evidence>
<feature type="transmembrane region" description="Helical" evidence="9">
    <location>
        <begin position="853"/>
        <end position="876"/>
    </location>
</feature>
<dbReference type="Proteomes" id="UP000785679">
    <property type="component" value="Unassembled WGS sequence"/>
</dbReference>
<feature type="compositionally biased region" description="Basic residues" evidence="8">
    <location>
        <begin position="1380"/>
        <end position="1410"/>
    </location>
</feature>
<evidence type="ECO:0000256" key="2">
    <source>
        <dbReference type="ARBA" id="ARBA00004442"/>
    </source>
</evidence>
<dbReference type="NCBIfam" id="TIGR01376">
    <property type="entry name" value="POMP_repeat"/>
    <property type="match status" value="1"/>
</dbReference>
<gene>
    <name evidence="10" type="ORF">FGO68_gene1765</name>
</gene>
<evidence type="ECO:0000256" key="1">
    <source>
        <dbReference type="ARBA" id="ARBA00004196"/>
    </source>
</evidence>
<protein>
    <recommendedName>
        <fullName evidence="12">Transmembrane protein</fullName>
    </recommendedName>
</protein>
<keyword evidence="9" id="KW-0812">Transmembrane</keyword>
<keyword evidence="9" id="KW-1133">Transmembrane helix</keyword>
<dbReference type="PANTHER" id="PTHR11319">
    <property type="entry name" value="G PROTEIN-COUPLED RECEPTOR-RELATED"/>
    <property type="match status" value="1"/>
</dbReference>
<dbReference type="GO" id="GO:0005576">
    <property type="term" value="C:extracellular region"/>
    <property type="evidence" value="ECO:0007669"/>
    <property type="project" value="UniProtKB-SubCell"/>
</dbReference>
<comment type="subcellular location">
    <subcellularLocation>
        <location evidence="1">Cell envelope</location>
    </subcellularLocation>
    <subcellularLocation>
        <location evidence="2">Cell outer membrane</location>
    </subcellularLocation>
    <subcellularLocation>
        <location evidence="3">Secreted</location>
    </subcellularLocation>
</comment>
<dbReference type="SUPFAM" id="SSF51126">
    <property type="entry name" value="Pectin lyase-like"/>
    <property type="match status" value="2"/>
</dbReference>
<sequence length="1432" mass="161793">MSAYQAGAILINSNSQMEIIDSSFHQMSAIQHGVILINMESTMKIASSQFFSNQALENGVFKVQGNSDFQIDRSVFKGNRAEYQNSVGSVFQVRDYIKITKCIFEDNEAIISKQRSTNQNGKLLEFIAISASIKLSDSKFINNLAYAGTPNIYIFNSIDVVIEKSEFSVDFDQSVSNPDTNGNFLQIIAKTFIKISDCKFTNGYGITGGAIYIWGEASAEITSSSFSGNNAYKYGGAIYGDSLKYLKIAADCEFSENYAKIDNGDAIHLTNFLTGTFQLENTQFKSLRRYSNFGYFEEIFSLYIDSIKASHLKQDQAKAEKDSGFILKNINNATVKNSLFKNLKGSYSQGGGAIIIEYTNNHQIQPAKISNCEIRESQSSTNGGGLSIINAWNVVVENTRFYNNYAPKQGGGLINSCNSTGQQDYECNLVLAQCSFINNTAGIEGGAIKWNYYEPLLIAPIFEMNKAKIYGDDIASIAKGFVPISKDLIGAKSYSQAIASGNKFNLSTIYSGGTISLYFGLVDKYGKFVKTDNSSNLMIQTVRNTSEKFTAIVESETQVQATNGFFIIENMVLVATPNTTQKLKFETDGVDLEIPGNREMMTRGGLPNGLAIPLETNNFIDLNIDVRGCLPGEEMLSNGKCKSCQSGTYLFVSPDDPQVCKDCQTEVSYCLGGTLVYPKAGFWRSSEQSENFMSCLNKESCLGGMLTMNPLGECAEGYRGVICSSCHNGYSLSQGSRKCLKCPSKTGNFLILLAIALTLFIIVVLLVIANLSSASKEKNNLPVYLRILLNHFQVLSLVVSFNFEWPQKILEFYKDLKIVTDAQSQVLSVDCFIDQNYGALGSSSLDESLERPFYVKVIVLAVMPFAMIVVAILFWIMKDMLQNCKSEVQEQEQPQSNNRSSVVLNQQSVVSISPVLQAHLTRQSSELSYQEDKNVKRQEKEIVDEDKEIYGKIITTVIVILFLLHPTLTREMFNMFNCKNIEGVSRLYNDMDVICYEGMHQTVAFEIALPAIIVFSIGIPFVGFWAIFKNKDDLEKTLIKKRYGFLYNGYRSGVASYWEIFVIYRKIMLIFIQVFLVRLGKIVQALITLLFLCLIMILTRSINPYQQHYLNTLEVVSLFSSTFSVYFCIYFVTSTFSDAYYSREVSETFMFVLIVFMQVIFFLYWFYCFVKEFRQTIRMKFPKFYLLVFLCCRKDKLELEVSVDEYRTKVVAPFINNMDAIQKFIDERKSLYQKGMMPQEDKEFRDQILKILQFQQKIERQQKFSLDQSNKTIKEKVINRSKRTGGDLSSSRIAEIQSPKKSIVGDETCDMVFQEMFSNLEPPLFKRDVTLGAQFDHDLLVNGGQLNKGEMGSKKYYQNKLKNSPHPSSTFKTQKELGKKTKSNHRLSMKSKKFRHHPQMMKAKCQKLKSWKASSRESNPRKSPLQIPLLKS</sequence>
<accession>A0A8J8TB87</accession>
<proteinExistence type="predicted"/>
<evidence type="ECO:0000256" key="9">
    <source>
        <dbReference type="SAM" id="Phobius"/>
    </source>
</evidence>
<evidence type="ECO:0000313" key="11">
    <source>
        <dbReference type="Proteomes" id="UP000785679"/>
    </source>
</evidence>
<name>A0A8J8TB87_HALGN</name>
<dbReference type="InterPro" id="IPR011050">
    <property type="entry name" value="Pectin_lyase_fold/virulence"/>
</dbReference>
<evidence type="ECO:0000256" key="8">
    <source>
        <dbReference type="SAM" id="MobiDB-lite"/>
    </source>
</evidence>
<comment type="caution">
    <text evidence="10">The sequence shown here is derived from an EMBL/GenBank/DDBJ whole genome shotgun (WGS) entry which is preliminary data.</text>
</comment>
<evidence type="ECO:0000256" key="4">
    <source>
        <dbReference type="ARBA" id="ARBA00022525"/>
    </source>
</evidence>
<keyword evidence="7" id="KW-0998">Cell outer membrane</keyword>
<keyword evidence="6 9" id="KW-0472">Membrane</keyword>
<feature type="transmembrane region" description="Helical" evidence="9">
    <location>
        <begin position="1082"/>
        <end position="1103"/>
    </location>
</feature>
<dbReference type="InterPro" id="IPR003368">
    <property type="entry name" value="POMP_repeat"/>
</dbReference>
<evidence type="ECO:0000256" key="3">
    <source>
        <dbReference type="ARBA" id="ARBA00004613"/>
    </source>
</evidence>
<feature type="region of interest" description="Disordered" evidence="8">
    <location>
        <begin position="1358"/>
        <end position="1432"/>
    </location>
</feature>
<evidence type="ECO:0000256" key="5">
    <source>
        <dbReference type="ARBA" id="ARBA00022729"/>
    </source>
</evidence>
<dbReference type="PANTHER" id="PTHR11319:SF35">
    <property type="entry name" value="OUTER MEMBRANE PROTEIN PMPC-RELATED"/>
    <property type="match status" value="1"/>
</dbReference>
<feature type="transmembrane region" description="Helical" evidence="9">
    <location>
        <begin position="783"/>
        <end position="803"/>
    </location>
</feature>
<feature type="transmembrane region" description="Helical" evidence="9">
    <location>
        <begin position="1049"/>
        <end position="1076"/>
    </location>
</feature>
<evidence type="ECO:0000256" key="6">
    <source>
        <dbReference type="ARBA" id="ARBA00023136"/>
    </source>
</evidence>
<feature type="transmembrane region" description="Helical" evidence="9">
    <location>
        <begin position="1148"/>
        <end position="1170"/>
    </location>
</feature>